<dbReference type="PANTHER" id="PTHR10845">
    <property type="entry name" value="REGULATOR OF G PROTEIN SIGNALING"/>
    <property type="match status" value="1"/>
</dbReference>
<dbReference type="PROSITE" id="PS50132">
    <property type="entry name" value="RGS"/>
    <property type="match status" value="1"/>
</dbReference>
<accession>A0AAV7Z5W9</accession>
<dbReference type="SUPFAM" id="SSF48097">
    <property type="entry name" value="Regulator of G-protein signaling, RGS"/>
    <property type="match status" value="1"/>
</dbReference>
<dbReference type="SMART" id="SM00315">
    <property type="entry name" value="RGS"/>
    <property type="match status" value="1"/>
</dbReference>
<dbReference type="PRINTS" id="PR01301">
    <property type="entry name" value="RGSPROTEIN"/>
</dbReference>
<comment type="caution">
    <text evidence="3">The sequence shown here is derived from an EMBL/GenBank/DDBJ whole genome shotgun (WGS) entry which is preliminary data.</text>
</comment>
<dbReference type="Gene3D" id="3.30.450.20">
    <property type="entry name" value="PAS domain"/>
    <property type="match status" value="1"/>
</dbReference>
<sequence length="591" mass="69143">MGNFQPSKKIPKRKKNSFLRKLEKSQAGIAIINKDFKFLYANKSCFLFLGFCGSDARSKSISDLKPKTQPHVNLENVQYALKQVGLLSTFKKEQTLIFNWVFQPDKKPIFATIEIQLIRFCKELAVSAMIRTAQDNKVNLNHPMDRFRTISSNLIGSWLSSQEITEKGFSSLENENSLKASLSKIKPEIEITNESQGLETIFNRIEIFKKSENTRKQLQSESMMVEIKSNNDIIRELQFQTQILLSILKQLKQSLKENSNQSNETLSNKKDNINVFDKEIKKKIRNIQGTKMFISKINLLNLKFEETQMNKLNLSQIKPMLKLQEIQIKKLTLQRDLVELRIRFFKEKLKQKDSIEEFSKICNRINRSNKKFQNMQKQNMNPLIKIKTIKENNDDNNSSDSKIITNINSSISNSSLTSHKNYYVNDDYSSSTDSSFNTQQSSKKKSENNKSKNGKKTTNKNGSEQKTPKGITFDDILKKKKYRKYFYKFLHNLGKEQNLECYIELEQFKRSKEKNLRKYAEKIYEEYFQQEALNPIHIKGLSTGYLSMRIETNDISNLFTQIQNQIYLYMIKNLYSLFLNSDQYSQLVKLK</sequence>
<reference evidence="3" key="1">
    <citation type="submission" date="2022-08" db="EMBL/GenBank/DDBJ databases">
        <title>Novel sulphate-reducing endosymbionts in the free-living metamonad Anaeramoeba.</title>
        <authorList>
            <person name="Jerlstrom-Hultqvist J."/>
            <person name="Cepicka I."/>
            <person name="Gallot-Lavallee L."/>
            <person name="Salas-Leiva D."/>
            <person name="Curtis B.A."/>
            <person name="Zahonova K."/>
            <person name="Pipaliya S."/>
            <person name="Dacks J."/>
            <person name="Roger A.J."/>
        </authorList>
    </citation>
    <scope>NUCLEOTIDE SEQUENCE</scope>
    <source>
        <strain evidence="3">Busselton2</strain>
    </source>
</reference>
<evidence type="ECO:0000313" key="4">
    <source>
        <dbReference type="Proteomes" id="UP001146793"/>
    </source>
</evidence>
<feature type="domain" description="RGS" evidence="2">
    <location>
        <begin position="472"/>
        <end position="588"/>
    </location>
</feature>
<dbReference type="Gene3D" id="1.10.167.10">
    <property type="entry name" value="Regulator of G-protein Signalling 4, domain 2"/>
    <property type="match status" value="1"/>
</dbReference>
<dbReference type="Proteomes" id="UP001146793">
    <property type="component" value="Unassembled WGS sequence"/>
</dbReference>
<evidence type="ECO:0000256" key="1">
    <source>
        <dbReference type="SAM" id="MobiDB-lite"/>
    </source>
</evidence>
<dbReference type="PANTHER" id="PTHR10845:SF192">
    <property type="entry name" value="DOUBLE HIT, ISOFORM B"/>
    <property type="match status" value="1"/>
</dbReference>
<dbReference type="InterPro" id="IPR044926">
    <property type="entry name" value="RGS_subdomain_2"/>
</dbReference>
<proteinExistence type="predicted"/>
<organism evidence="3 4">
    <name type="scientific">Anaeramoeba flamelloides</name>
    <dbReference type="NCBI Taxonomy" id="1746091"/>
    <lineage>
        <taxon>Eukaryota</taxon>
        <taxon>Metamonada</taxon>
        <taxon>Anaeramoebidae</taxon>
        <taxon>Anaeramoeba</taxon>
    </lineage>
</organism>
<dbReference type="AlphaFoldDB" id="A0AAV7Z5W9"/>
<feature type="compositionally biased region" description="Polar residues" evidence="1">
    <location>
        <begin position="429"/>
        <end position="440"/>
    </location>
</feature>
<protein>
    <submittedName>
        <fullName evidence="3">Regulator of g protein signaling</fullName>
    </submittedName>
</protein>
<dbReference type="Pfam" id="PF00615">
    <property type="entry name" value="RGS"/>
    <property type="match status" value="1"/>
</dbReference>
<dbReference type="EMBL" id="JANTQA010000040">
    <property type="protein sequence ID" value="KAJ3435475.1"/>
    <property type="molecule type" value="Genomic_DNA"/>
</dbReference>
<gene>
    <name evidence="3" type="ORF">M0812_19663</name>
</gene>
<name>A0AAV7Z5W9_9EUKA</name>
<evidence type="ECO:0000313" key="3">
    <source>
        <dbReference type="EMBL" id="KAJ3435475.1"/>
    </source>
</evidence>
<dbReference type="InterPro" id="IPR016137">
    <property type="entry name" value="RGS"/>
</dbReference>
<feature type="region of interest" description="Disordered" evidence="1">
    <location>
        <begin position="429"/>
        <end position="469"/>
    </location>
</feature>
<dbReference type="InterPro" id="IPR036305">
    <property type="entry name" value="RGS_sf"/>
</dbReference>
<evidence type="ECO:0000259" key="2">
    <source>
        <dbReference type="PROSITE" id="PS50132"/>
    </source>
</evidence>